<sequence>MERRYAFPLFERFWISDNTSLSEISTCRNVSRPHHYTMSASSHFNTSFSSAAAGKDTGTSNHVGNSAAVGGGVSIGGDWSRRVNGATSNSTTRRPSLSTTLTHPINNSLPSSASNVYHPPHHYNRQAAVDKSSYGKDELLDIRRMQEAAGQLGSQLVDLLDTDFEGSGSANAGWGRGGDDPTNGVDLCWDKDGGLKPLALEPLTEADQELFAGNVNSPHKTLTNNQGAANNHGTPPSKRTNAPGTGITPGTSRPATRRREPSDAGIGGNPFATSTPPQITRRRTDLRDGDDGGSPSRERAFYGRWGSTAAAADDENKDKEEGSSSGGTIGRNAGLFRRGSSAATWGASAGGSALNSPMGTFGGGAFGGGPMGGFALQAGDKAKAKSNSVSAQPKAQQDVNERPEEESPPQSATENYDEERERPMTSDTDPFGLGGAEDHHSTHDDRNSPLPTPGLLDSQRMKNSPFGPGAGISISTNNPRIGSSLGTPTKQRELGFSFASREGLGGMGNHGMTGLHQQLQNLTFNQQGQVPLRRSREGSIGNALAGDHEPLSPAETNPFTSPPPEKVDDEMNDHNESGGLGSVIAAMRRGEHQNVGAPGSDRSGRSSTAGLGSVGGGLAFGGLSGPGVWGSGQGAGTPSGIGSSGVGSSFFAGNGLGDLTPGAMGGNHLLSGGLGGVGGLGGSGHFGSASRASRLGLFSDNQQHQDDGPTVFEPADAFSGDSRFFSSRRGFGSINDSPMRERGDVNDLFGFPAHRSLNNLAGSAAIQENSVFRDREELGLQTPSHQPQQESPLGPGAQNPGALRPPPGTLPSLNQQHVMVMPDKIQWVYRDPSGVVQGPFNGLEMHDWYRAGFFTTELAVKRQEDIEFEPLGNLVRKIGNTREPFLVPLPGSSSGMSTNAAANWPGSWLNETPGVQPAVQTPGSVQPPFAGAFPTFGTTLTAEQQNALERRKQEEQYIMAKQREFLLQQQMIAKQVAATHQLHHTPSTHSLHSQPSFGSLNSPANFAPPIIPASASSIVGGQNAFEPGALLRQAGAAAGGVGNSDVSGQLGFQQQFQTQVPQQQPQDQGSLIQQQKFSEQQRQQQLQKTYQAQQTQHVEKQLQEAQEQVKHEEEPEEPEQEAEPIVEEEPVIETQSQPEPAPIPKANTPAPAPVVEQPAPKPSTPKPSTPAAKPTPQPAWGGVQAQPGPAPLVQPFPPPPARETSPSSSMARSPVEAPSAPSIAPWAKEAENHHKTPSLKEIQELEAKQAAAREAAEEKARREMLAQQLSSQPPPPAPGLPSTATWATTSPSTTPGGSSAWNKPLAKAPTVSSGQKTLRQIQKEEEARKAKAAAQAASQALLNTPSPVSSSNGKRYADLASKAANSSASATAGSSAWTTVGPSGKVKGAPVTPTTPAAVPTGPAQTIRPTTSSIGSFTATPTIKRPSPPATAKPPTSSAQEEFLKWCRGSMVGLGAGVSAESVIENLSNFPPDIEIIADTIYAVSTVMDGRRWAEEYIKRRNAASSGVVIEAGTAARSSGGWNEVAKSRPTTAAPAPLPETSSSFKVVAGKGKKSGRR</sequence>
<dbReference type="GO" id="GO:0005829">
    <property type="term" value="C:cytosol"/>
    <property type="evidence" value="ECO:0007669"/>
    <property type="project" value="TreeGrafter"/>
</dbReference>
<feature type="compositionally biased region" description="Basic and acidic residues" evidence="1">
    <location>
        <begin position="1254"/>
        <end position="1264"/>
    </location>
</feature>
<feature type="compositionally biased region" description="Polar residues" evidence="1">
    <location>
        <begin position="781"/>
        <end position="791"/>
    </location>
</feature>
<dbReference type="STRING" id="1076935.U4LBB9"/>
<dbReference type="OrthoDB" id="48509at2759"/>
<evidence type="ECO:0000313" key="3">
    <source>
        <dbReference type="EMBL" id="CCX07588.1"/>
    </source>
</evidence>
<feature type="domain" description="GYF" evidence="2">
    <location>
        <begin position="824"/>
        <end position="872"/>
    </location>
</feature>
<feature type="compositionally biased region" description="Polar residues" evidence="1">
    <location>
        <begin position="473"/>
        <end position="489"/>
    </location>
</feature>
<feature type="compositionally biased region" description="Low complexity" evidence="1">
    <location>
        <begin position="1388"/>
        <end position="1404"/>
    </location>
</feature>
<dbReference type="eggNOG" id="KOG1862">
    <property type="taxonomic scope" value="Eukaryota"/>
</dbReference>
<feature type="compositionally biased region" description="Low complexity" evidence="1">
    <location>
        <begin position="1530"/>
        <end position="1544"/>
    </location>
</feature>
<dbReference type="SUPFAM" id="SSF55277">
    <property type="entry name" value="GYF domain"/>
    <property type="match status" value="1"/>
</dbReference>
<dbReference type="Proteomes" id="UP000018144">
    <property type="component" value="Unassembled WGS sequence"/>
</dbReference>
<gene>
    <name evidence="3" type="ORF">PCON_07177</name>
</gene>
<evidence type="ECO:0000256" key="1">
    <source>
        <dbReference type="SAM" id="MobiDB-lite"/>
    </source>
</evidence>
<feature type="region of interest" description="Disordered" evidence="1">
    <location>
        <begin position="215"/>
        <end position="334"/>
    </location>
</feature>
<proteinExistence type="predicted"/>
<dbReference type="CDD" id="cd00072">
    <property type="entry name" value="GYF"/>
    <property type="match status" value="1"/>
</dbReference>
<dbReference type="Pfam" id="PF02213">
    <property type="entry name" value="GYF"/>
    <property type="match status" value="1"/>
</dbReference>
<feature type="region of interest" description="Disordered" evidence="1">
    <location>
        <begin position="80"/>
        <end position="105"/>
    </location>
</feature>
<dbReference type="SMART" id="SM00444">
    <property type="entry name" value="GYF"/>
    <property type="match status" value="1"/>
</dbReference>
<dbReference type="InterPro" id="IPR051640">
    <property type="entry name" value="GRB10-interact_GYF"/>
</dbReference>
<dbReference type="PROSITE" id="PS50829">
    <property type="entry name" value="GYF"/>
    <property type="match status" value="1"/>
</dbReference>
<organism evidence="3 4">
    <name type="scientific">Pyronema omphalodes (strain CBS 100304)</name>
    <name type="common">Pyronema confluens</name>
    <dbReference type="NCBI Taxonomy" id="1076935"/>
    <lineage>
        <taxon>Eukaryota</taxon>
        <taxon>Fungi</taxon>
        <taxon>Dikarya</taxon>
        <taxon>Ascomycota</taxon>
        <taxon>Pezizomycotina</taxon>
        <taxon>Pezizomycetes</taxon>
        <taxon>Pezizales</taxon>
        <taxon>Pyronemataceae</taxon>
        <taxon>Pyronema</taxon>
    </lineage>
</organism>
<feature type="compositionally biased region" description="Polar residues" evidence="1">
    <location>
        <begin position="1407"/>
        <end position="1421"/>
    </location>
</feature>
<dbReference type="InterPro" id="IPR003169">
    <property type="entry name" value="GYF"/>
</dbReference>
<feature type="compositionally biased region" description="Polar residues" evidence="1">
    <location>
        <begin position="215"/>
        <end position="254"/>
    </location>
</feature>
<evidence type="ECO:0000313" key="4">
    <source>
        <dbReference type="Proteomes" id="UP000018144"/>
    </source>
</evidence>
<feature type="compositionally biased region" description="Basic and acidic residues" evidence="1">
    <location>
        <begin position="1097"/>
        <end position="1113"/>
    </location>
</feature>
<feature type="region of interest" description="Disordered" evidence="1">
    <location>
        <begin position="383"/>
        <end position="490"/>
    </location>
</feature>
<feature type="compositionally biased region" description="Basic and acidic residues" evidence="1">
    <location>
        <begin position="436"/>
        <end position="447"/>
    </location>
</feature>
<dbReference type="PANTHER" id="PTHR14445:SF36">
    <property type="entry name" value="FI03272P-RELATED"/>
    <property type="match status" value="1"/>
</dbReference>
<feature type="compositionally biased region" description="Low complexity" evidence="1">
    <location>
        <begin position="87"/>
        <end position="102"/>
    </location>
</feature>
<feature type="compositionally biased region" description="Polar residues" evidence="1">
    <location>
        <begin position="1341"/>
        <end position="1353"/>
    </location>
</feature>
<feature type="compositionally biased region" description="Polar residues" evidence="1">
    <location>
        <begin position="385"/>
        <end position="398"/>
    </location>
</feature>
<evidence type="ECO:0000259" key="2">
    <source>
        <dbReference type="PROSITE" id="PS50829"/>
    </source>
</evidence>
<accession>U4LBB9</accession>
<name>U4LBB9_PYROM</name>
<feature type="region of interest" description="Disordered" evidence="1">
    <location>
        <begin position="533"/>
        <end position="567"/>
    </location>
</feature>
<keyword evidence="4" id="KW-1185">Reference proteome</keyword>
<reference evidence="3 4" key="1">
    <citation type="journal article" date="2013" name="PLoS Genet.">
        <title>The genome and development-dependent transcriptomes of Pyronema confluens: a window into fungal evolution.</title>
        <authorList>
            <person name="Traeger S."/>
            <person name="Altegoer F."/>
            <person name="Freitag M."/>
            <person name="Gabaldon T."/>
            <person name="Kempken F."/>
            <person name="Kumar A."/>
            <person name="Marcet-Houben M."/>
            <person name="Poggeler S."/>
            <person name="Stajich J.E."/>
            <person name="Nowrousian M."/>
        </authorList>
    </citation>
    <scope>NUCLEOTIDE SEQUENCE [LARGE SCALE GENOMIC DNA]</scope>
    <source>
        <strain evidence="4">CBS 100304</strain>
        <tissue evidence="3">Vegetative mycelium</tissue>
    </source>
</reference>
<feature type="region of interest" description="Disordered" evidence="1">
    <location>
        <begin position="1519"/>
        <end position="1558"/>
    </location>
</feature>
<feature type="compositionally biased region" description="Polar residues" evidence="1">
    <location>
        <begin position="1310"/>
        <end position="1320"/>
    </location>
</feature>
<feature type="compositionally biased region" description="Acidic residues" evidence="1">
    <location>
        <begin position="1114"/>
        <end position="1131"/>
    </location>
</feature>
<feature type="compositionally biased region" description="Low complexity" evidence="1">
    <location>
        <begin position="1358"/>
        <end position="1376"/>
    </location>
</feature>
<feature type="compositionally biased region" description="Basic and acidic residues" evidence="1">
    <location>
        <begin position="282"/>
        <end position="301"/>
    </location>
</feature>
<feature type="compositionally biased region" description="Pro residues" evidence="1">
    <location>
        <begin position="1159"/>
        <end position="1177"/>
    </location>
</feature>
<dbReference type="Gene3D" id="3.30.1490.40">
    <property type="match status" value="1"/>
</dbReference>
<dbReference type="OMA" id="GNTQGPW"/>
<feature type="compositionally biased region" description="Pro residues" evidence="1">
    <location>
        <begin position="1188"/>
        <end position="1201"/>
    </location>
</feature>
<feature type="compositionally biased region" description="Low complexity" evidence="1">
    <location>
        <begin position="984"/>
        <end position="996"/>
    </location>
</feature>
<dbReference type="InterPro" id="IPR035445">
    <property type="entry name" value="GYF-like_dom_sf"/>
</dbReference>
<feature type="region of interest" description="Disordered" evidence="1">
    <location>
        <begin position="978"/>
        <end position="1000"/>
    </location>
</feature>
<feature type="region of interest" description="Disordered" evidence="1">
    <location>
        <begin position="780"/>
        <end position="813"/>
    </location>
</feature>
<feature type="compositionally biased region" description="Low complexity" evidence="1">
    <location>
        <begin position="1055"/>
        <end position="1096"/>
    </location>
</feature>
<dbReference type="PANTHER" id="PTHR14445">
    <property type="entry name" value="GRB10 INTERACTING GYF PROTEIN"/>
    <property type="match status" value="1"/>
</dbReference>
<feature type="compositionally biased region" description="Low complexity" evidence="1">
    <location>
        <begin position="1280"/>
        <end position="1301"/>
    </location>
</feature>
<protein>
    <submittedName>
        <fullName evidence="3">Similar to GYF domain-containing protein mpd2 acc. no. O36025</fullName>
    </submittedName>
</protein>
<dbReference type="EMBL" id="HF935357">
    <property type="protein sequence ID" value="CCX07588.1"/>
    <property type="molecule type" value="Genomic_DNA"/>
</dbReference>
<feature type="region of interest" description="Disordered" evidence="1">
    <location>
        <begin position="1055"/>
        <end position="1439"/>
    </location>
</feature>